<dbReference type="EMBL" id="JAOPJZ010000014">
    <property type="protein sequence ID" value="MCU4753166.1"/>
    <property type="molecule type" value="Genomic_DNA"/>
</dbReference>
<organism evidence="1 2">
    <name type="scientific">Natronosalvus hydrolyticus</name>
    <dbReference type="NCBI Taxonomy" id="2979988"/>
    <lineage>
        <taxon>Archaea</taxon>
        <taxon>Methanobacteriati</taxon>
        <taxon>Methanobacteriota</taxon>
        <taxon>Stenosarchaea group</taxon>
        <taxon>Halobacteria</taxon>
        <taxon>Halobacteriales</taxon>
        <taxon>Natrialbaceae</taxon>
        <taxon>Natronosalvus</taxon>
    </lineage>
</organism>
<comment type="caution">
    <text evidence="1">The sequence shown here is derived from an EMBL/GenBank/DDBJ whole genome shotgun (WGS) entry which is preliminary data.</text>
</comment>
<dbReference type="InterPro" id="IPR055541">
    <property type="entry name" value="DUF7117"/>
</dbReference>
<dbReference type="Proteomes" id="UP001321047">
    <property type="component" value="Unassembled WGS sequence"/>
</dbReference>
<evidence type="ECO:0000313" key="2">
    <source>
        <dbReference type="Proteomes" id="UP001321047"/>
    </source>
</evidence>
<dbReference type="RefSeq" id="WP_342809563.1">
    <property type="nucleotide sequence ID" value="NZ_JAOPJZ010000014.1"/>
</dbReference>
<sequence>MKIRGDRECTECGTQWSYFETGSIGCPACGSLQSVGTDERAVHTDQAATFDLTPVRNDIDTTADDELAARAREVAREYVRSRGFVRGGELLELDETYVAARELTHAADLLVRTTQPSEDESLYFLTLLRDADLGERPQAADVPSSFREARGIATANAVRDYRRDVRTWLDAGTAVPEGARDCLEHLSDHETRLRLLEGDVDPAVADKLLEATRHVANGLRGDRVALELAQDELDSLE</sequence>
<dbReference type="Pfam" id="PF23430">
    <property type="entry name" value="DUF7117"/>
    <property type="match status" value="1"/>
</dbReference>
<accession>A0AAP2Z9F3</accession>
<keyword evidence="2" id="KW-1185">Reference proteome</keyword>
<proteinExistence type="predicted"/>
<reference evidence="1 2" key="1">
    <citation type="submission" date="2022-09" db="EMBL/GenBank/DDBJ databases">
        <title>Enrichment on poylsaccharides allowed isolation of novel metabolic and taxonomic groups of Haloarchaea.</title>
        <authorList>
            <person name="Sorokin D.Y."/>
            <person name="Elcheninov A.G."/>
            <person name="Khizhniak T.V."/>
            <person name="Kolganova T.V."/>
            <person name="Kublanov I.V."/>
        </authorList>
    </citation>
    <scope>NUCLEOTIDE SEQUENCE [LARGE SCALE GENOMIC DNA]</scope>
    <source>
        <strain evidence="1 2">AArc-curdl1</strain>
    </source>
</reference>
<name>A0AAP2Z9F3_9EURY</name>
<protein>
    <submittedName>
        <fullName evidence="1">TFIIB-type zinc ribbon-containing protein</fullName>
    </submittedName>
</protein>
<gene>
    <name evidence="1" type="ORF">OB919_14470</name>
</gene>
<evidence type="ECO:0000313" key="1">
    <source>
        <dbReference type="EMBL" id="MCU4753166.1"/>
    </source>
</evidence>
<dbReference type="AlphaFoldDB" id="A0AAP2Z9F3"/>